<organism evidence="1 2">
    <name type="scientific">Lasiodiplodia theobromae</name>
    <dbReference type="NCBI Taxonomy" id="45133"/>
    <lineage>
        <taxon>Eukaryota</taxon>
        <taxon>Fungi</taxon>
        <taxon>Dikarya</taxon>
        <taxon>Ascomycota</taxon>
        <taxon>Pezizomycotina</taxon>
        <taxon>Dothideomycetes</taxon>
        <taxon>Dothideomycetes incertae sedis</taxon>
        <taxon>Botryosphaeriales</taxon>
        <taxon>Botryosphaeriaceae</taxon>
        <taxon>Lasiodiplodia</taxon>
    </lineage>
</organism>
<dbReference type="PANTHER" id="PTHR33112:SF9">
    <property type="entry name" value="HETEROKARYON INCOMPATIBILITY DOMAIN-CONTAINING PROTEIN"/>
    <property type="match status" value="1"/>
</dbReference>
<comment type="caution">
    <text evidence="1">The sequence shown here is derived from an EMBL/GenBank/DDBJ whole genome shotgun (WGS) entry which is preliminary data.</text>
</comment>
<keyword evidence="2" id="KW-1185">Reference proteome</keyword>
<protein>
    <recommendedName>
        <fullName evidence="3">Heterokaryon incompatibility domain-containing protein</fullName>
    </recommendedName>
</protein>
<dbReference type="AlphaFoldDB" id="A0A5N5CVD3"/>
<name>A0A5N5CVD3_9PEZI</name>
<dbReference type="OrthoDB" id="5362512at2759"/>
<proteinExistence type="predicted"/>
<gene>
    <name evidence="1" type="ORF">DBV05_g12027</name>
</gene>
<accession>A0A5N5CVD3</accession>
<dbReference type="PANTHER" id="PTHR33112">
    <property type="entry name" value="DOMAIN PROTEIN, PUTATIVE-RELATED"/>
    <property type="match status" value="1"/>
</dbReference>
<evidence type="ECO:0008006" key="3">
    <source>
        <dbReference type="Google" id="ProtNLM"/>
    </source>
</evidence>
<sequence length="214" mass="24633">MGHLAFGSGYPIFKRAWVMQERFLAARMLHYTEAELVWECMEAFHCECGADISKRGAWFRDSFKPAFALNFRKNDFLSRINIWYRLIEEFTAKDITKEFDRLPALSGIAQGLQCAELGTYMAGMWSMSMPESLCWTPVLVIGKRPQDLHRRAHPYRAPSWSWAALEGDVQFHDGLFDETSRERAVGWLMDGARRVGLILTAKSKEVTLCSRARL</sequence>
<evidence type="ECO:0000313" key="1">
    <source>
        <dbReference type="EMBL" id="KAB2569299.1"/>
    </source>
</evidence>
<dbReference type="EMBL" id="VCHE01000204">
    <property type="protein sequence ID" value="KAB2569299.1"/>
    <property type="molecule type" value="Genomic_DNA"/>
</dbReference>
<dbReference type="Proteomes" id="UP000325902">
    <property type="component" value="Unassembled WGS sequence"/>
</dbReference>
<evidence type="ECO:0000313" key="2">
    <source>
        <dbReference type="Proteomes" id="UP000325902"/>
    </source>
</evidence>
<reference evidence="1 2" key="1">
    <citation type="journal article" date="2019" name="Sci. Rep.">
        <title>A multi-omics analysis of the grapevine pathogen Lasiodiplodia theobromae reveals that temperature affects the expression of virulence- and pathogenicity-related genes.</title>
        <authorList>
            <person name="Felix C."/>
            <person name="Meneses R."/>
            <person name="Goncalves M.F.M."/>
            <person name="Tilleman L."/>
            <person name="Duarte A.S."/>
            <person name="Jorrin-Novo J.V."/>
            <person name="Van de Peer Y."/>
            <person name="Deforce D."/>
            <person name="Van Nieuwerburgh F."/>
            <person name="Esteves A.C."/>
            <person name="Alves A."/>
        </authorList>
    </citation>
    <scope>NUCLEOTIDE SEQUENCE [LARGE SCALE GENOMIC DNA]</scope>
    <source>
        <strain evidence="1 2">LA-SOL3</strain>
    </source>
</reference>